<sequence length="228" mass="25893">MNIIKRMRQACFMASALFVSVFISPPAFADHWVPWAFSWDKNGATQHHISPQQGLSRIKTTSLWSPDGELLVVQLVSSKSFKKTVELLDKDISSKSNPELIARYGTLLTYGAYMSEDEGEMAELATRADAYFDQALSKDKASWGAWLGKATLYGFSQERDLQASSIKILKSMIEAQQKTKSNWHHVYPYLVLGAIYERKRDILTAKEIWTEGLQHFPNNEALHTKMID</sequence>
<evidence type="ECO:0000313" key="3">
    <source>
        <dbReference type="Proteomes" id="UP000199598"/>
    </source>
</evidence>
<reference evidence="2 3" key="1">
    <citation type="submission" date="2016-10" db="EMBL/GenBank/DDBJ databases">
        <authorList>
            <person name="Varghese N."/>
            <person name="Submissions S."/>
        </authorList>
    </citation>
    <scope>NUCLEOTIDE SEQUENCE [LARGE SCALE GENOMIC DNA]</scope>
    <source>
        <strain evidence="2 3">DSM 16392</strain>
    </source>
</reference>
<keyword evidence="1" id="KW-0732">Signal</keyword>
<dbReference type="InterPro" id="IPR011990">
    <property type="entry name" value="TPR-like_helical_dom_sf"/>
</dbReference>
<keyword evidence="3" id="KW-1185">Reference proteome</keyword>
<protein>
    <recommendedName>
        <fullName evidence="4">Tetratricopeptide repeat protein</fullName>
    </recommendedName>
</protein>
<dbReference type="SUPFAM" id="SSF48452">
    <property type="entry name" value="TPR-like"/>
    <property type="match status" value="1"/>
</dbReference>
<accession>A0A1I3YH25</accession>
<comment type="caution">
    <text evidence="2">The sequence shown here is derived from an EMBL/GenBank/DDBJ whole genome shotgun (WGS) entry which is preliminary data.</text>
</comment>
<gene>
    <name evidence="2" type="ORF">SAMN04488518_10418</name>
</gene>
<organism evidence="2 3">
    <name type="scientific">Pseudovibrio ascidiaceicola</name>
    <dbReference type="NCBI Taxonomy" id="285279"/>
    <lineage>
        <taxon>Bacteria</taxon>
        <taxon>Pseudomonadati</taxon>
        <taxon>Pseudomonadota</taxon>
        <taxon>Alphaproteobacteria</taxon>
        <taxon>Hyphomicrobiales</taxon>
        <taxon>Stappiaceae</taxon>
        <taxon>Pseudovibrio</taxon>
    </lineage>
</organism>
<dbReference type="RefSeq" id="WP_208860218.1">
    <property type="nucleotide sequence ID" value="NZ_FOSK01000004.1"/>
</dbReference>
<evidence type="ECO:0008006" key="4">
    <source>
        <dbReference type="Google" id="ProtNLM"/>
    </source>
</evidence>
<dbReference type="Gene3D" id="1.25.40.10">
    <property type="entry name" value="Tetratricopeptide repeat domain"/>
    <property type="match status" value="1"/>
</dbReference>
<dbReference type="Proteomes" id="UP000199598">
    <property type="component" value="Unassembled WGS sequence"/>
</dbReference>
<evidence type="ECO:0000256" key="1">
    <source>
        <dbReference type="SAM" id="SignalP"/>
    </source>
</evidence>
<feature type="chain" id="PRO_5047393334" description="Tetratricopeptide repeat protein" evidence="1">
    <location>
        <begin position="30"/>
        <end position="228"/>
    </location>
</feature>
<name>A0A1I3YH25_9HYPH</name>
<dbReference type="EMBL" id="FOSK01000004">
    <property type="protein sequence ID" value="SFK31122.1"/>
    <property type="molecule type" value="Genomic_DNA"/>
</dbReference>
<feature type="signal peptide" evidence="1">
    <location>
        <begin position="1"/>
        <end position="29"/>
    </location>
</feature>
<evidence type="ECO:0000313" key="2">
    <source>
        <dbReference type="EMBL" id="SFK31122.1"/>
    </source>
</evidence>
<proteinExistence type="predicted"/>